<sequence>MFMQLLIYYYDLIKKEKYSKNPRWMTFLIVFSIAVLIIGTILSVSNCMIGMNIMYLLAFCSIIVMIFKSESIPKKIITPKDYHEKILMQLKKTLDEAQIKNKESLQAIIEQCRDYEQIETNNGWNKFIDIFNLMICPLVITSGSIIFSMVNKKESLLILGGMIVIVLLFILVTGWILPEIKSWLNSYKTVAKKMRGDLEIILSEYYNDK</sequence>
<reference evidence="2 3" key="1">
    <citation type="journal article" date="2021" name="ISME Commun">
        <title>Automated analysis of genomic sequences facilitates high-throughput and comprehensive description of bacteria.</title>
        <authorList>
            <person name="Hitch T.C.A."/>
        </authorList>
    </citation>
    <scope>NUCLEOTIDE SEQUENCE [LARGE SCALE GENOMIC DNA]</scope>
    <source>
        <strain evidence="2 3">Sanger_19</strain>
    </source>
</reference>
<keyword evidence="1" id="KW-0812">Transmembrane</keyword>
<feature type="transmembrane region" description="Helical" evidence="1">
    <location>
        <begin position="24"/>
        <end position="42"/>
    </location>
</feature>
<feature type="transmembrane region" description="Helical" evidence="1">
    <location>
        <begin position="130"/>
        <end position="150"/>
    </location>
</feature>
<keyword evidence="3" id="KW-1185">Reference proteome</keyword>
<evidence type="ECO:0000256" key="1">
    <source>
        <dbReference type="SAM" id="Phobius"/>
    </source>
</evidence>
<evidence type="ECO:0000313" key="2">
    <source>
        <dbReference type="EMBL" id="MCU6716073.1"/>
    </source>
</evidence>
<protein>
    <recommendedName>
        <fullName evidence="4">ABC transporter ATP-binding protein</fullName>
    </recommendedName>
</protein>
<evidence type="ECO:0008006" key="4">
    <source>
        <dbReference type="Google" id="ProtNLM"/>
    </source>
</evidence>
<gene>
    <name evidence="2" type="ORF">OCV43_02125</name>
</gene>
<dbReference type="Proteomes" id="UP001209666">
    <property type="component" value="Unassembled WGS sequence"/>
</dbReference>
<evidence type="ECO:0000313" key="3">
    <source>
        <dbReference type="Proteomes" id="UP001209666"/>
    </source>
</evidence>
<proteinExistence type="predicted"/>
<keyword evidence="1" id="KW-0472">Membrane</keyword>
<comment type="caution">
    <text evidence="2">The sequence shown here is derived from an EMBL/GenBank/DDBJ whole genome shotgun (WGS) entry which is preliminary data.</text>
</comment>
<accession>A0ABT2SAI8</accession>
<organism evidence="2 3">
    <name type="scientific">Roseburia amylophila</name>
    <dbReference type="NCBI Taxonomy" id="2981794"/>
    <lineage>
        <taxon>Bacteria</taxon>
        <taxon>Bacillati</taxon>
        <taxon>Bacillota</taxon>
        <taxon>Clostridia</taxon>
        <taxon>Lachnospirales</taxon>
        <taxon>Lachnospiraceae</taxon>
        <taxon>Roseburia</taxon>
    </lineage>
</organism>
<dbReference type="EMBL" id="JAOQKI010000002">
    <property type="protein sequence ID" value="MCU6716073.1"/>
    <property type="molecule type" value="Genomic_DNA"/>
</dbReference>
<dbReference type="RefSeq" id="WP_262623298.1">
    <property type="nucleotide sequence ID" value="NZ_JAOQKI010000002.1"/>
</dbReference>
<name>A0ABT2SAI8_9FIRM</name>
<feature type="transmembrane region" description="Helical" evidence="1">
    <location>
        <begin position="156"/>
        <end position="177"/>
    </location>
</feature>
<feature type="transmembrane region" description="Helical" evidence="1">
    <location>
        <begin position="48"/>
        <end position="67"/>
    </location>
</feature>
<keyword evidence="1" id="KW-1133">Transmembrane helix</keyword>